<dbReference type="RefSeq" id="WP_003401843.1">
    <property type="nucleotide sequence ID" value="NC_010379.1"/>
</dbReference>
<dbReference type="HOGENOM" id="CLU_2141492_0_0_9"/>
<sequence>MLVKCKFENKNNFEIIDFTEELLKKMSHEESGYINQIKNSITFFYKKNKFYDWDNKVKDYVKSRNFSKLYKGGGWSRPFEVVYRYVDGDAPCNFREMIRNIEDEDLDYILFD</sequence>
<organism evidence="1 2">
    <name type="scientific">Clostridium botulinum (strain Okra / Type B1)</name>
    <dbReference type="NCBI Taxonomy" id="498213"/>
    <lineage>
        <taxon>Bacteria</taxon>
        <taxon>Bacillati</taxon>
        <taxon>Bacillota</taxon>
        <taxon>Clostridia</taxon>
        <taxon>Eubacteriales</taxon>
        <taxon>Clostridiaceae</taxon>
        <taxon>Clostridium</taxon>
    </lineage>
</organism>
<dbReference type="Proteomes" id="UP000008541">
    <property type="component" value="Plasmid pCLD"/>
</dbReference>
<geneLocation type="plasmid" evidence="1 2">
    <name>pCLD</name>
</geneLocation>
<dbReference type="AlphaFoldDB" id="B1INK3"/>
<evidence type="ECO:0000313" key="1">
    <source>
        <dbReference type="EMBL" id="ACA46986.1"/>
    </source>
</evidence>
<dbReference type="KEGG" id="cbb:CLD_A0026"/>
<gene>
    <name evidence="1" type="ordered locus">CLD_A0026</name>
</gene>
<dbReference type="EMBL" id="CP000940">
    <property type="protein sequence ID" value="ACA46986.1"/>
    <property type="molecule type" value="Genomic_DNA"/>
</dbReference>
<reference evidence="1 2" key="1">
    <citation type="journal article" date="2007" name="PLoS ONE">
        <title>Analysis of the neurotoxin complex genes in Clostridium botulinum A1-A4 and B1 strains: BoNT/A3, /Ba4 and /B1 clusters are located within plasmids.</title>
        <authorList>
            <person name="Smith T.J."/>
            <person name="Hill K.K."/>
            <person name="Foley B.T."/>
            <person name="Detter J.C."/>
            <person name="Munk A.C."/>
            <person name="Bruce D.C."/>
            <person name="Doggett N.A."/>
            <person name="Smith L.A."/>
            <person name="Marks J.D."/>
            <person name="Xie G."/>
            <person name="Brettin T.S."/>
        </authorList>
    </citation>
    <scope>NUCLEOTIDE SEQUENCE [LARGE SCALE GENOMIC DNA]</scope>
    <source>
        <strain evidence="2">Okra / Type B1</strain>
        <plasmid evidence="1 2">pCLD</plasmid>
    </source>
</reference>
<name>B1INK3_CLOBK</name>
<protein>
    <submittedName>
        <fullName evidence="1">Uncharacterized protein</fullName>
    </submittedName>
</protein>
<keyword evidence="1" id="KW-0614">Plasmid</keyword>
<accession>B1INK3</accession>
<proteinExistence type="predicted"/>
<evidence type="ECO:0000313" key="2">
    <source>
        <dbReference type="Proteomes" id="UP000008541"/>
    </source>
</evidence>